<dbReference type="Gene3D" id="3.30.1500.10">
    <property type="entry name" value="Haem-binding HasA"/>
    <property type="match status" value="1"/>
</dbReference>
<sequence length="282" mass="29357">MTITIRAGNAGASDFYAYLDAFDTDFTPAGRGAFSNGLSGNYAASESDLSDTPDTDAQAYVIRGGLSYSMATHVVSGPVRAVEFGHGATSTSGEGGVASFEMTELDFKVTFSPKIAAAESHDVIYGLLGSAPDGEGATEALLEVIKSDSITFRGGAGADKFLGFRHDDVLIGGRGNDILNGRVGDDDLTGGAGRDVLIGGRGADTFHFTKFFGRDIVRDFEAGTDTLDFSATTGEATSLDDFLANSSEINGRLVYDMGNDGRNVIVLVGIEAADLSASDFIF</sequence>
<dbReference type="PROSITE" id="PS00330">
    <property type="entry name" value="HEMOLYSIN_CALCIUM"/>
    <property type="match status" value="2"/>
</dbReference>
<dbReference type="PANTHER" id="PTHR38340:SF1">
    <property type="entry name" value="S-LAYER PROTEIN"/>
    <property type="match status" value="1"/>
</dbReference>
<dbReference type="PRINTS" id="PR00313">
    <property type="entry name" value="CABNDNGRPT"/>
</dbReference>
<evidence type="ECO:0000313" key="4">
    <source>
        <dbReference type="Proteomes" id="UP001595973"/>
    </source>
</evidence>
<keyword evidence="4" id="KW-1185">Reference proteome</keyword>
<evidence type="ECO:0000256" key="1">
    <source>
        <dbReference type="ARBA" id="ARBA00004613"/>
    </source>
</evidence>
<dbReference type="InterPro" id="IPR050557">
    <property type="entry name" value="RTX_toxin/Mannuronan_C5-epim"/>
</dbReference>
<reference evidence="4" key="1">
    <citation type="journal article" date="2019" name="Int. J. Syst. Evol. Microbiol.">
        <title>The Global Catalogue of Microorganisms (GCM) 10K type strain sequencing project: providing services to taxonomists for standard genome sequencing and annotation.</title>
        <authorList>
            <consortium name="The Broad Institute Genomics Platform"/>
            <consortium name="The Broad Institute Genome Sequencing Center for Infectious Disease"/>
            <person name="Wu L."/>
            <person name="Ma J."/>
        </authorList>
    </citation>
    <scope>NUCLEOTIDE SEQUENCE [LARGE SCALE GENOMIC DNA]</scope>
    <source>
        <strain evidence="4">CGMCC 4.7283</strain>
    </source>
</reference>
<organism evidence="3 4">
    <name type="scientific">Seohaeicola nanhaiensis</name>
    <dbReference type="NCBI Taxonomy" id="1387282"/>
    <lineage>
        <taxon>Bacteria</taxon>
        <taxon>Pseudomonadati</taxon>
        <taxon>Pseudomonadota</taxon>
        <taxon>Alphaproteobacteria</taxon>
        <taxon>Rhodobacterales</taxon>
        <taxon>Roseobacteraceae</taxon>
        <taxon>Seohaeicola</taxon>
    </lineage>
</organism>
<dbReference type="SUPFAM" id="SSF51120">
    <property type="entry name" value="beta-Roll"/>
    <property type="match status" value="1"/>
</dbReference>
<dbReference type="Pfam" id="PF00353">
    <property type="entry name" value="HemolysinCabind"/>
    <property type="match status" value="2"/>
</dbReference>
<dbReference type="PANTHER" id="PTHR38340">
    <property type="entry name" value="S-LAYER PROTEIN"/>
    <property type="match status" value="1"/>
</dbReference>
<dbReference type="Proteomes" id="UP001595973">
    <property type="component" value="Unassembled WGS sequence"/>
</dbReference>
<proteinExistence type="predicted"/>
<dbReference type="Gene3D" id="2.150.10.10">
    <property type="entry name" value="Serralysin-like metalloprotease, C-terminal"/>
    <property type="match status" value="1"/>
</dbReference>
<protein>
    <submittedName>
        <fullName evidence="3">M10 family metallopeptidase C-terminal domain-containing protein</fullName>
    </submittedName>
</protein>
<evidence type="ECO:0000313" key="3">
    <source>
        <dbReference type="EMBL" id="MFC4671653.1"/>
    </source>
</evidence>
<dbReference type="InterPro" id="IPR036912">
    <property type="entry name" value="HasA_haem-bd_sf"/>
</dbReference>
<accession>A0ABV9KNT8</accession>
<keyword evidence="2" id="KW-0964">Secreted</keyword>
<dbReference type="RefSeq" id="WP_380722417.1">
    <property type="nucleotide sequence ID" value="NZ_JBHSGI010000034.1"/>
</dbReference>
<dbReference type="EMBL" id="JBHSGI010000034">
    <property type="protein sequence ID" value="MFC4671653.1"/>
    <property type="molecule type" value="Genomic_DNA"/>
</dbReference>
<dbReference type="InterPro" id="IPR001343">
    <property type="entry name" value="Hemolysn_Ca-bd"/>
</dbReference>
<dbReference type="InterPro" id="IPR011049">
    <property type="entry name" value="Serralysin-like_metalloprot_C"/>
</dbReference>
<name>A0ABV9KNT8_9RHOB</name>
<gene>
    <name evidence="3" type="ORF">ACFO5X_24090</name>
</gene>
<comment type="subcellular location">
    <subcellularLocation>
        <location evidence="1">Secreted</location>
    </subcellularLocation>
</comment>
<comment type="caution">
    <text evidence="3">The sequence shown here is derived from an EMBL/GenBank/DDBJ whole genome shotgun (WGS) entry which is preliminary data.</text>
</comment>
<dbReference type="InterPro" id="IPR018511">
    <property type="entry name" value="Hemolysin-typ_Ca-bd_CS"/>
</dbReference>
<evidence type="ECO:0000256" key="2">
    <source>
        <dbReference type="ARBA" id="ARBA00022525"/>
    </source>
</evidence>